<evidence type="ECO:0000256" key="1">
    <source>
        <dbReference type="ARBA" id="ARBA00022679"/>
    </source>
</evidence>
<reference evidence="7 8" key="1">
    <citation type="submission" date="2007-06" db="EMBL/GenBank/DDBJ databases">
        <authorList>
            <person name="Shimkets L."/>
            <person name="Ferriera S."/>
            <person name="Johnson J."/>
            <person name="Kravitz S."/>
            <person name="Beeson K."/>
            <person name="Sutton G."/>
            <person name="Rogers Y.-H."/>
            <person name="Friedman R."/>
            <person name="Frazier M."/>
            <person name="Venter J.C."/>
        </authorList>
    </citation>
    <scope>NUCLEOTIDE SEQUENCE [LARGE SCALE GENOMIC DNA]</scope>
    <source>
        <strain evidence="7 8">SIR-1</strain>
    </source>
</reference>
<name>A6G8P3_9BACT</name>
<evidence type="ECO:0000256" key="5">
    <source>
        <dbReference type="SAM" id="MobiDB-lite"/>
    </source>
</evidence>
<evidence type="ECO:0000259" key="6">
    <source>
        <dbReference type="PROSITE" id="PS50011"/>
    </source>
</evidence>
<gene>
    <name evidence="7" type="ORF">PPSIR1_38601</name>
</gene>
<keyword evidence="7" id="KW-0723">Serine/threonine-protein kinase</keyword>
<dbReference type="AlphaFoldDB" id="A6G8P3"/>
<comment type="caution">
    <text evidence="7">The sequence shown here is derived from an EMBL/GenBank/DDBJ whole genome shotgun (WGS) entry which is preliminary data.</text>
</comment>
<dbReference type="STRING" id="391625.PPSIR1_38601"/>
<keyword evidence="4" id="KW-0067">ATP-binding</keyword>
<feature type="compositionally biased region" description="Basic and acidic residues" evidence="5">
    <location>
        <begin position="1"/>
        <end position="20"/>
    </location>
</feature>
<dbReference type="Proteomes" id="UP000005801">
    <property type="component" value="Unassembled WGS sequence"/>
</dbReference>
<dbReference type="SMART" id="SM00220">
    <property type="entry name" value="S_TKc"/>
    <property type="match status" value="1"/>
</dbReference>
<feature type="domain" description="Protein kinase" evidence="6">
    <location>
        <begin position="40"/>
        <end position="305"/>
    </location>
</feature>
<dbReference type="Gene3D" id="1.10.510.10">
    <property type="entry name" value="Transferase(Phosphotransferase) domain 1"/>
    <property type="match status" value="1"/>
</dbReference>
<feature type="region of interest" description="Disordered" evidence="5">
    <location>
        <begin position="310"/>
        <end position="333"/>
    </location>
</feature>
<accession>A6G8P3</accession>
<dbReference type="InterPro" id="IPR011009">
    <property type="entry name" value="Kinase-like_dom_sf"/>
</dbReference>
<dbReference type="CDD" id="cd14014">
    <property type="entry name" value="STKc_PknB_like"/>
    <property type="match status" value="1"/>
</dbReference>
<feature type="region of interest" description="Disordered" evidence="5">
    <location>
        <begin position="1"/>
        <end position="23"/>
    </location>
</feature>
<keyword evidence="1" id="KW-0808">Transferase</keyword>
<dbReference type="eggNOG" id="COG0515">
    <property type="taxonomic scope" value="Bacteria"/>
</dbReference>
<dbReference type="PROSITE" id="PS50011">
    <property type="entry name" value="PROTEIN_KINASE_DOM"/>
    <property type="match status" value="1"/>
</dbReference>
<proteinExistence type="predicted"/>
<evidence type="ECO:0000256" key="2">
    <source>
        <dbReference type="ARBA" id="ARBA00022741"/>
    </source>
</evidence>
<dbReference type="InterPro" id="IPR000719">
    <property type="entry name" value="Prot_kinase_dom"/>
</dbReference>
<sequence length="395" mass="42065">MEVRGWEDTKPIDRPLDEPSPRQLAARVARGEAVTLAGRYRVEGLLARGGMASVYAARDLALGRQVALKVLDEGRVNSASTIRHFVQEAELMAALDHEGIVEVFGAGTTASGVMYACMELLRGEDLRQTLRRRERLPWPRVRALMLDLCEALAAVHEAGVVHRDVKPSNCFRVVEGEGESLRLIDFGIACVDAAPGAEQRAVLGTPEYMSPEQARGEAADPRSDIYAAGVLMGELLTGSLPFDEPSRVVMLTAQAYDEPPRLAELAGPSLDYPAQLDVVYARALAKDPAQRFASARQLAAALRAIDADGGGVAASGRHARGEAGGRPGETLEDETLDLEPGATWTSMAGLPRAERGERGRASAGPGWIRLTLATAAGLAWSVAVSVTVTGALGLW</sequence>
<dbReference type="OrthoDB" id="9801841at2"/>
<dbReference type="Gene3D" id="3.30.200.20">
    <property type="entry name" value="Phosphorylase Kinase, domain 1"/>
    <property type="match status" value="1"/>
</dbReference>
<evidence type="ECO:0000313" key="8">
    <source>
        <dbReference type="Proteomes" id="UP000005801"/>
    </source>
</evidence>
<dbReference type="PANTHER" id="PTHR43289:SF6">
    <property type="entry name" value="SERINE_THREONINE-PROTEIN KINASE NEKL-3"/>
    <property type="match status" value="1"/>
</dbReference>
<dbReference type="GO" id="GO:0005524">
    <property type="term" value="F:ATP binding"/>
    <property type="evidence" value="ECO:0007669"/>
    <property type="project" value="UniProtKB-KW"/>
</dbReference>
<evidence type="ECO:0000256" key="4">
    <source>
        <dbReference type="ARBA" id="ARBA00022840"/>
    </source>
</evidence>
<dbReference type="Pfam" id="PF00069">
    <property type="entry name" value="Pkinase"/>
    <property type="match status" value="1"/>
</dbReference>
<dbReference type="SUPFAM" id="SSF56112">
    <property type="entry name" value="Protein kinase-like (PK-like)"/>
    <property type="match status" value="1"/>
</dbReference>
<dbReference type="PANTHER" id="PTHR43289">
    <property type="entry name" value="MITOGEN-ACTIVATED PROTEIN KINASE KINASE KINASE 20-RELATED"/>
    <property type="match status" value="1"/>
</dbReference>
<keyword evidence="8" id="KW-1185">Reference proteome</keyword>
<organism evidence="7 8">
    <name type="scientific">Plesiocystis pacifica SIR-1</name>
    <dbReference type="NCBI Taxonomy" id="391625"/>
    <lineage>
        <taxon>Bacteria</taxon>
        <taxon>Pseudomonadati</taxon>
        <taxon>Myxococcota</taxon>
        <taxon>Polyangia</taxon>
        <taxon>Nannocystales</taxon>
        <taxon>Nannocystaceae</taxon>
        <taxon>Plesiocystis</taxon>
    </lineage>
</organism>
<evidence type="ECO:0000256" key="3">
    <source>
        <dbReference type="ARBA" id="ARBA00022777"/>
    </source>
</evidence>
<keyword evidence="3 7" id="KW-0418">Kinase</keyword>
<dbReference type="EMBL" id="ABCS01000041">
    <property type="protein sequence ID" value="EDM77703.1"/>
    <property type="molecule type" value="Genomic_DNA"/>
</dbReference>
<protein>
    <submittedName>
        <fullName evidence="7">Serine/threonine protein kinase</fullName>
    </submittedName>
</protein>
<keyword evidence="2" id="KW-0547">Nucleotide-binding</keyword>
<dbReference type="GO" id="GO:0004674">
    <property type="term" value="F:protein serine/threonine kinase activity"/>
    <property type="evidence" value="ECO:0007669"/>
    <property type="project" value="UniProtKB-KW"/>
</dbReference>
<evidence type="ECO:0000313" key="7">
    <source>
        <dbReference type="EMBL" id="EDM77703.1"/>
    </source>
</evidence>
<dbReference type="RefSeq" id="WP_006973088.1">
    <property type="nucleotide sequence ID" value="NZ_ABCS01000041.1"/>
</dbReference>